<sequence>MEARRTKASEAEALGVDTKGDAPWVLCTGEWVEEADIEAPLVTDTEGKATLTLGEIWSVTSADYGAGLGL</sequence>
<gene>
    <name evidence="1" type="ORF">ILEXP_LOCUS40100</name>
</gene>
<dbReference type="Proteomes" id="UP001642360">
    <property type="component" value="Unassembled WGS sequence"/>
</dbReference>
<dbReference type="EMBL" id="CAUOFW020005531">
    <property type="protein sequence ID" value="CAK9170603.1"/>
    <property type="molecule type" value="Genomic_DNA"/>
</dbReference>
<comment type="caution">
    <text evidence="1">The sequence shown here is derived from an EMBL/GenBank/DDBJ whole genome shotgun (WGS) entry which is preliminary data.</text>
</comment>
<proteinExistence type="predicted"/>
<reference evidence="1 2" key="1">
    <citation type="submission" date="2024-02" db="EMBL/GenBank/DDBJ databases">
        <authorList>
            <person name="Vignale AGUSTIN F."/>
            <person name="Sosa J E."/>
            <person name="Modenutti C."/>
        </authorList>
    </citation>
    <scope>NUCLEOTIDE SEQUENCE [LARGE SCALE GENOMIC DNA]</scope>
</reference>
<protein>
    <submittedName>
        <fullName evidence="1">Uncharacterized protein</fullName>
    </submittedName>
</protein>
<accession>A0ABC8TMB0</accession>
<evidence type="ECO:0000313" key="1">
    <source>
        <dbReference type="EMBL" id="CAK9170603.1"/>
    </source>
</evidence>
<organism evidence="1 2">
    <name type="scientific">Ilex paraguariensis</name>
    <name type="common">yerba mate</name>
    <dbReference type="NCBI Taxonomy" id="185542"/>
    <lineage>
        <taxon>Eukaryota</taxon>
        <taxon>Viridiplantae</taxon>
        <taxon>Streptophyta</taxon>
        <taxon>Embryophyta</taxon>
        <taxon>Tracheophyta</taxon>
        <taxon>Spermatophyta</taxon>
        <taxon>Magnoliopsida</taxon>
        <taxon>eudicotyledons</taxon>
        <taxon>Gunneridae</taxon>
        <taxon>Pentapetalae</taxon>
        <taxon>asterids</taxon>
        <taxon>campanulids</taxon>
        <taxon>Aquifoliales</taxon>
        <taxon>Aquifoliaceae</taxon>
        <taxon>Ilex</taxon>
    </lineage>
</organism>
<evidence type="ECO:0000313" key="2">
    <source>
        <dbReference type="Proteomes" id="UP001642360"/>
    </source>
</evidence>
<dbReference type="AlphaFoldDB" id="A0ABC8TMB0"/>
<name>A0ABC8TMB0_9AQUA</name>
<keyword evidence="2" id="KW-1185">Reference proteome</keyword>